<evidence type="ECO:0000256" key="1">
    <source>
        <dbReference type="ARBA" id="ARBA00004613"/>
    </source>
</evidence>
<feature type="signal peptide" evidence="4">
    <location>
        <begin position="1"/>
        <end position="18"/>
    </location>
</feature>
<feature type="compositionally biased region" description="Pro residues" evidence="3">
    <location>
        <begin position="240"/>
        <end position="259"/>
    </location>
</feature>
<dbReference type="Pfam" id="PF06951">
    <property type="entry name" value="PLA2G12"/>
    <property type="match status" value="1"/>
</dbReference>
<organism evidence="5 6">
    <name type="scientific">Paratrimastix pyriformis</name>
    <dbReference type="NCBI Taxonomy" id="342808"/>
    <lineage>
        <taxon>Eukaryota</taxon>
        <taxon>Metamonada</taxon>
        <taxon>Preaxostyla</taxon>
        <taxon>Paratrimastigidae</taxon>
        <taxon>Paratrimastix</taxon>
    </lineage>
</organism>
<evidence type="ECO:0000313" key="5">
    <source>
        <dbReference type="EMBL" id="KAJ4458479.1"/>
    </source>
</evidence>
<dbReference type="InterPro" id="IPR033113">
    <property type="entry name" value="PLA2_histidine"/>
</dbReference>
<dbReference type="SUPFAM" id="SSF48619">
    <property type="entry name" value="Phospholipase A2, PLA2"/>
    <property type="match status" value="1"/>
</dbReference>
<evidence type="ECO:0000313" key="6">
    <source>
        <dbReference type="Proteomes" id="UP001141327"/>
    </source>
</evidence>
<dbReference type="EMBL" id="JAPMOS010000028">
    <property type="protein sequence ID" value="KAJ4458479.1"/>
    <property type="molecule type" value="Genomic_DNA"/>
</dbReference>
<evidence type="ECO:0000256" key="3">
    <source>
        <dbReference type="SAM" id="MobiDB-lite"/>
    </source>
</evidence>
<proteinExistence type="predicted"/>
<feature type="chain" id="PRO_5047323519" evidence="4">
    <location>
        <begin position="19"/>
        <end position="267"/>
    </location>
</feature>
<dbReference type="Proteomes" id="UP001141327">
    <property type="component" value="Unassembled WGS sequence"/>
</dbReference>
<dbReference type="Gene3D" id="1.20.90.10">
    <property type="entry name" value="Phospholipase A2 domain"/>
    <property type="match status" value="1"/>
</dbReference>
<dbReference type="PANTHER" id="PTHR12824:SF8">
    <property type="entry name" value="GXIVSPLA2, ISOFORM A"/>
    <property type="match status" value="1"/>
</dbReference>
<feature type="region of interest" description="Disordered" evidence="3">
    <location>
        <begin position="221"/>
        <end position="267"/>
    </location>
</feature>
<keyword evidence="6" id="KW-1185">Reference proteome</keyword>
<sequence length="267" mass="27847">MSRFSGLILCAIFVLAKAEDVPFDFGDLFGGLGRGPAQCEMACSDGSTPFARQGHVPSHNGCGSPKYGNHIDIPLFESCCNDHDECYDRCGADRKQCDAAFEQCMQAKCAAVSDVLPSNPFSNLVEGAITSCGSLAGVMATTVKTWGCSAFLDSQEEGACQCPEGATLQRRKSEQTSILGIIGEAFVERAAQSGGLGSMMQAVQGLNTLLGEARALKAAEEAQQKLGVGPEGASPRTPTSSPPPPPGRPARPLVPPTPSPETAHTDL</sequence>
<evidence type="ECO:0000256" key="4">
    <source>
        <dbReference type="SAM" id="SignalP"/>
    </source>
</evidence>
<dbReference type="InterPro" id="IPR036444">
    <property type="entry name" value="PLipase_A2_dom_sf"/>
</dbReference>
<dbReference type="PANTHER" id="PTHR12824">
    <property type="entry name" value="GROUP XII SECRETORY PHOSPHOLIPASE A2 FAMILY MEMBER"/>
    <property type="match status" value="1"/>
</dbReference>
<keyword evidence="2" id="KW-0964">Secreted</keyword>
<dbReference type="InterPro" id="IPR010711">
    <property type="entry name" value="PLA2G12"/>
</dbReference>
<reference evidence="5" key="1">
    <citation type="journal article" date="2022" name="bioRxiv">
        <title>Genomics of Preaxostyla Flagellates Illuminates Evolutionary Transitions and the Path Towards Mitochondrial Loss.</title>
        <authorList>
            <person name="Novak L.V.F."/>
            <person name="Treitli S.C."/>
            <person name="Pyrih J."/>
            <person name="Halakuc P."/>
            <person name="Pipaliya S.V."/>
            <person name="Vacek V."/>
            <person name="Brzon O."/>
            <person name="Soukal P."/>
            <person name="Eme L."/>
            <person name="Dacks J.B."/>
            <person name="Karnkowska A."/>
            <person name="Elias M."/>
            <person name="Hampl V."/>
        </authorList>
    </citation>
    <scope>NUCLEOTIDE SEQUENCE</scope>
    <source>
        <strain evidence="5">RCP-MX</strain>
    </source>
</reference>
<comment type="caution">
    <text evidence="5">The sequence shown here is derived from an EMBL/GenBank/DDBJ whole genome shotgun (WGS) entry which is preliminary data.</text>
</comment>
<gene>
    <name evidence="5" type="ORF">PAPYR_5657</name>
</gene>
<keyword evidence="4" id="KW-0732">Signal</keyword>
<comment type="subcellular location">
    <subcellularLocation>
        <location evidence="1">Secreted</location>
    </subcellularLocation>
</comment>
<protein>
    <submittedName>
        <fullName evidence="5">Group XIIA secretory phospholipase A2</fullName>
    </submittedName>
</protein>
<evidence type="ECO:0000256" key="2">
    <source>
        <dbReference type="ARBA" id="ARBA00022525"/>
    </source>
</evidence>
<accession>A0ABQ8UMA6</accession>
<dbReference type="PROSITE" id="PS00118">
    <property type="entry name" value="PA2_HIS"/>
    <property type="match status" value="1"/>
</dbReference>
<name>A0ABQ8UMA6_9EUKA</name>